<protein>
    <submittedName>
        <fullName evidence="1">Uncharacterized protein</fullName>
    </submittedName>
</protein>
<dbReference type="Proteomes" id="UP000276834">
    <property type="component" value="Unassembled WGS sequence"/>
</dbReference>
<name>A0A3L8SWK3_CHLGU</name>
<reference evidence="1 2" key="1">
    <citation type="journal article" date="2018" name="Proc. R. Soc. B">
        <title>A non-coding region near Follistatin controls head colour polymorphism in the Gouldian finch.</title>
        <authorList>
            <person name="Toomey M.B."/>
            <person name="Marques C.I."/>
            <person name="Andrade P."/>
            <person name="Araujo P.M."/>
            <person name="Sabatino S."/>
            <person name="Gazda M.A."/>
            <person name="Afonso S."/>
            <person name="Lopes R.J."/>
            <person name="Corbo J.C."/>
            <person name="Carneiro M."/>
        </authorList>
    </citation>
    <scope>NUCLEOTIDE SEQUENCE [LARGE SCALE GENOMIC DNA]</scope>
    <source>
        <strain evidence="1">Red01</strain>
        <tissue evidence="1">Muscle</tissue>
    </source>
</reference>
<evidence type="ECO:0000313" key="1">
    <source>
        <dbReference type="EMBL" id="RLW10377.1"/>
    </source>
</evidence>
<organism evidence="1 2">
    <name type="scientific">Chloebia gouldiae</name>
    <name type="common">Gouldian finch</name>
    <name type="synonym">Erythrura gouldiae</name>
    <dbReference type="NCBI Taxonomy" id="44316"/>
    <lineage>
        <taxon>Eukaryota</taxon>
        <taxon>Metazoa</taxon>
        <taxon>Chordata</taxon>
        <taxon>Craniata</taxon>
        <taxon>Vertebrata</taxon>
        <taxon>Euteleostomi</taxon>
        <taxon>Archelosauria</taxon>
        <taxon>Archosauria</taxon>
        <taxon>Dinosauria</taxon>
        <taxon>Saurischia</taxon>
        <taxon>Theropoda</taxon>
        <taxon>Coelurosauria</taxon>
        <taxon>Aves</taxon>
        <taxon>Neognathae</taxon>
        <taxon>Neoaves</taxon>
        <taxon>Telluraves</taxon>
        <taxon>Australaves</taxon>
        <taxon>Passeriformes</taxon>
        <taxon>Passeroidea</taxon>
        <taxon>Passeridae</taxon>
        <taxon>Chloebia</taxon>
    </lineage>
</organism>
<gene>
    <name evidence="1" type="ORF">DV515_00002427</name>
</gene>
<dbReference type="EMBL" id="QUSF01000004">
    <property type="protein sequence ID" value="RLW10377.1"/>
    <property type="molecule type" value="Genomic_DNA"/>
</dbReference>
<proteinExistence type="predicted"/>
<accession>A0A3L8SWK3</accession>
<sequence>MCIHMKDCDQVLGHFGNTIQGQAGWKFQRDHLLYTLNAEGLGTDQCLSEVFTFQGAANSAWSHGGRATLWKSPRLLVLSRSEKSFSEGPVFLSKAAMSGEMSCYGLTSPFLYTVWQMEEAESRGAIHNMGSLMQAHRSTPASPRLLQQTLLKAKPSCHLSLFLLLLWGSEPYFSLLHHMPAPRDHSGRTRKSCIPRNPLVCCPFTGPVITQVTDCIHLGNIDSGKGCA</sequence>
<keyword evidence="2" id="KW-1185">Reference proteome</keyword>
<dbReference type="OrthoDB" id="2017893at2759"/>
<dbReference type="AlphaFoldDB" id="A0A3L8SWK3"/>
<comment type="caution">
    <text evidence="1">The sequence shown here is derived from an EMBL/GenBank/DDBJ whole genome shotgun (WGS) entry which is preliminary data.</text>
</comment>
<evidence type="ECO:0000313" key="2">
    <source>
        <dbReference type="Proteomes" id="UP000276834"/>
    </source>
</evidence>